<feature type="compositionally biased region" description="Basic and acidic residues" evidence="1">
    <location>
        <begin position="61"/>
        <end position="70"/>
    </location>
</feature>
<reference evidence="2" key="1">
    <citation type="submission" date="2022-01" db="EMBL/GenBank/DDBJ databases">
        <authorList>
            <person name="King R."/>
        </authorList>
    </citation>
    <scope>NUCLEOTIDE SEQUENCE</scope>
</reference>
<feature type="region of interest" description="Disordered" evidence="1">
    <location>
        <begin position="1"/>
        <end position="77"/>
    </location>
</feature>
<gene>
    <name evidence="2" type="ORF">NEZAVI_LOCUS12029</name>
</gene>
<dbReference type="Proteomes" id="UP001152798">
    <property type="component" value="Chromosome 5"/>
</dbReference>
<feature type="compositionally biased region" description="Basic and acidic residues" evidence="1">
    <location>
        <begin position="25"/>
        <end position="38"/>
    </location>
</feature>
<evidence type="ECO:0000313" key="2">
    <source>
        <dbReference type="EMBL" id="CAH1403418.1"/>
    </source>
</evidence>
<evidence type="ECO:0000313" key="3">
    <source>
        <dbReference type="Proteomes" id="UP001152798"/>
    </source>
</evidence>
<sequence length="77" mass="8099">MACAKPMRTTPLLPEMASSIPSSEADSHAEGADSERGGEGVPDLQEQASEGAGDRGSIQAETDKRSRSSEVKIYGYI</sequence>
<protein>
    <submittedName>
        <fullName evidence="2">Uncharacterized protein</fullName>
    </submittedName>
</protein>
<dbReference type="EMBL" id="OV725081">
    <property type="protein sequence ID" value="CAH1403418.1"/>
    <property type="molecule type" value="Genomic_DNA"/>
</dbReference>
<name>A0A9P0MQF3_NEZVI</name>
<proteinExistence type="predicted"/>
<evidence type="ECO:0000256" key="1">
    <source>
        <dbReference type="SAM" id="MobiDB-lite"/>
    </source>
</evidence>
<organism evidence="2 3">
    <name type="scientific">Nezara viridula</name>
    <name type="common">Southern green stink bug</name>
    <name type="synonym">Cimex viridulus</name>
    <dbReference type="NCBI Taxonomy" id="85310"/>
    <lineage>
        <taxon>Eukaryota</taxon>
        <taxon>Metazoa</taxon>
        <taxon>Ecdysozoa</taxon>
        <taxon>Arthropoda</taxon>
        <taxon>Hexapoda</taxon>
        <taxon>Insecta</taxon>
        <taxon>Pterygota</taxon>
        <taxon>Neoptera</taxon>
        <taxon>Paraneoptera</taxon>
        <taxon>Hemiptera</taxon>
        <taxon>Heteroptera</taxon>
        <taxon>Panheteroptera</taxon>
        <taxon>Pentatomomorpha</taxon>
        <taxon>Pentatomoidea</taxon>
        <taxon>Pentatomidae</taxon>
        <taxon>Pentatominae</taxon>
        <taxon>Nezara</taxon>
    </lineage>
</organism>
<keyword evidence="3" id="KW-1185">Reference proteome</keyword>
<accession>A0A9P0MQF3</accession>
<dbReference type="AlphaFoldDB" id="A0A9P0MQF3"/>